<name>A0AAW9RSM0_9HYPH</name>
<dbReference type="RefSeq" id="WP_378759172.1">
    <property type="nucleotide sequence ID" value="NZ_JBHRTC010000023.1"/>
</dbReference>
<dbReference type="GO" id="GO:0003700">
    <property type="term" value="F:DNA-binding transcription factor activity"/>
    <property type="evidence" value="ECO:0007669"/>
    <property type="project" value="TreeGrafter"/>
</dbReference>
<proteinExistence type="predicted"/>
<keyword evidence="1" id="KW-0805">Transcription regulation</keyword>
<evidence type="ECO:0000256" key="3">
    <source>
        <dbReference type="ARBA" id="ARBA00023163"/>
    </source>
</evidence>
<dbReference type="PROSITE" id="PS00356">
    <property type="entry name" value="HTH_LACI_1"/>
    <property type="match status" value="1"/>
</dbReference>
<dbReference type="PANTHER" id="PTHR30146:SF33">
    <property type="entry name" value="TRANSCRIPTIONAL REGULATOR"/>
    <property type="match status" value="1"/>
</dbReference>
<dbReference type="Gene3D" id="3.40.50.2300">
    <property type="match status" value="2"/>
</dbReference>
<accession>A0AAW9RSM0</accession>
<comment type="caution">
    <text evidence="5">The sequence shown here is derived from an EMBL/GenBank/DDBJ whole genome shotgun (WGS) entry which is preliminary data.</text>
</comment>
<dbReference type="PANTHER" id="PTHR30146">
    <property type="entry name" value="LACI-RELATED TRANSCRIPTIONAL REPRESSOR"/>
    <property type="match status" value="1"/>
</dbReference>
<keyword evidence="6" id="KW-1185">Reference proteome</keyword>
<gene>
    <name evidence="5" type="ORF">V3328_03325</name>
</gene>
<dbReference type="Pfam" id="PF13377">
    <property type="entry name" value="Peripla_BP_3"/>
    <property type="match status" value="1"/>
</dbReference>
<dbReference type="Proteomes" id="UP001378188">
    <property type="component" value="Unassembled WGS sequence"/>
</dbReference>
<keyword evidence="3" id="KW-0804">Transcription</keyword>
<organism evidence="5 6">
    <name type="scientific">Microbaculum marinum</name>
    <dbReference type="NCBI Taxonomy" id="1764581"/>
    <lineage>
        <taxon>Bacteria</taxon>
        <taxon>Pseudomonadati</taxon>
        <taxon>Pseudomonadota</taxon>
        <taxon>Alphaproteobacteria</taxon>
        <taxon>Hyphomicrobiales</taxon>
        <taxon>Tepidamorphaceae</taxon>
        <taxon>Microbaculum</taxon>
    </lineage>
</organism>
<dbReference type="PROSITE" id="PS50932">
    <property type="entry name" value="HTH_LACI_2"/>
    <property type="match status" value="1"/>
</dbReference>
<dbReference type="InterPro" id="IPR010982">
    <property type="entry name" value="Lambda_DNA-bd_dom_sf"/>
</dbReference>
<sequence>MSKQSKPDMPETDQATRRIARMSDVARLAGVTTMTVSRALRTPEAVSPQTLEKIEEAVRSTGFIPNYAARSLVSQRSQIIVALFPTMMNSVFSGTIEELSRQFLANGYHLLLGETSFDVEVEEKLLSGFIGWRPAGLVLTGSEHTDYSRKMLENSAAPVVELWNLPDNPFDVAVGFSNREAAYRMTMSLYEWGYRRIAFMNLHYPLNDRSVDRSAGYRQAMAELGVPVTEDMEIWVPFGVESGRAAIDRLTTASPRIDALFCSSDTLALGALMGATRAGLRVPEDLAIAGFGDVELASSVVPALTTVGVPRAAIGRESARIIMERLNGSYDGPPVVDCGFTIVRRESA</sequence>
<dbReference type="Pfam" id="PF00356">
    <property type="entry name" value="LacI"/>
    <property type="match status" value="1"/>
</dbReference>
<dbReference type="AlphaFoldDB" id="A0AAW9RSM0"/>
<dbReference type="CDD" id="cd01392">
    <property type="entry name" value="HTH_LacI"/>
    <property type="match status" value="1"/>
</dbReference>
<evidence type="ECO:0000256" key="1">
    <source>
        <dbReference type="ARBA" id="ARBA00023015"/>
    </source>
</evidence>
<dbReference type="EMBL" id="JAZHOF010000001">
    <property type="protein sequence ID" value="MEJ8570486.1"/>
    <property type="molecule type" value="Genomic_DNA"/>
</dbReference>
<dbReference type="SMART" id="SM00354">
    <property type="entry name" value="HTH_LACI"/>
    <property type="match status" value="1"/>
</dbReference>
<dbReference type="InterPro" id="IPR046335">
    <property type="entry name" value="LacI/GalR-like_sensor"/>
</dbReference>
<evidence type="ECO:0000259" key="4">
    <source>
        <dbReference type="PROSITE" id="PS50932"/>
    </source>
</evidence>
<dbReference type="CDD" id="cd01575">
    <property type="entry name" value="PBP1_GntR"/>
    <property type="match status" value="1"/>
</dbReference>
<keyword evidence="2 5" id="KW-0238">DNA-binding</keyword>
<protein>
    <submittedName>
        <fullName evidence="5">LacI family DNA-binding transcriptional regulator</fullName>
    </submittedName>
</protein>
<evidence type="ECO:0000313" key="5">
    <source>
        <dbReference type="EMBL" id="MEJ8570486.1"/>
    </source>
</evidence>
<dbReference type="SUPFAM" id="SSF47413">
    <property type="entry name" value="lambda repressor-like DNA-binding domains"/>
    <property type="match status" value="1"/>
</dbReference>
<dbReference type="GO" id="GO:0000976">
    <property type="term" value="F:transcription cis-regulatory region binding"/>
    <property type="evidence" value="ECO:0007669"/>
    <property type="project" value="TreeGrafter"/>
</dbReference>
<dbReference type="InterPro" id="IPR028082">
    <property type="entry name" value="Peripla_BP_I"/>
</dbReference>
<dbReference type="InterPro" id="IPR000843">
    <property type="entry name" value="HTH_LacI"/>
</dbReference>
<evidence type="ECO:0000313" key="6">
    <source>
        <dbReference type="Proteomes" id="UP001378188"/>
    </source>
</evidence>
<feature type="domain" description="HTH lacI-type" evidence="4">
    <location>
        <begin position="20"/>
        <end position="74"/>
    </location>
</feature>
<dbReference type="Gene3D" id="1.10.260.40">
    <property type="entry name" value="lambda repressor-like DNA-binding domains"/>
    <property type="match status" value="1"/>
</dbReference>
<evidence type="ECO:0000256" key="2">
    <source>
        <dbReference type="ARBA" id="ARBA00023125"/>
    </source>
</evidence>
<dbReference type="SUPFAM" id="SSF53822">
    <property type="entry name" value="Periplasmic binding protein-like I"/>
    <property type="match status" value="1"/>
</dbReference>
<reference evidence="5 6" key="1">
    <citation type="submission" date="2024-02" db="EMBL/GenBank/DDBJ databases">
        <title>Genome analysis and characterization of Microbaculum marinisediminis sp. nov., isolated from marine sediment.</title>
        <authorList>
            <person name="Du Z.-J."/>
            <person name="Ye Y.-Q."/>
            <person name="Zhang Z.-R."/>
            <person name="Yuan S.-M."/>
            <person name="Zhang X.-Y."/>
        </authorList>
    </citation>
    <scope>NUCLEOTIDE SEQUENCE [LARGE SCALE GENOMIC DNA]</scope>
    <source>
        <strain evidence="5 6">SDUM1044001</strain>
    </source>
</reference>